<evidence type="ECO:0000313" key="6">
    <source>
        <dbReference type="Proteomes" id="UP001499979"/>
    </source>
</evidence>
<dbReference type="InterPro" id="IPR005107">
    <property type="entry name" value="CO_DH_flav_C"/>
</dbReference>
<feature type="domain" description="FAD-binding PCMH-type" evidence="4">
    <location>
        <begin position="1"/>
        <end position="178"/>
    </location>
</feature>
<proteinExistence type="predicted"/>
<comment type="caution">
    <text evidence="5">The sequence shown here is derived from an EMBL/GenBank/DDBJ whole genome shotgun (WGS) entry which is preliminary data.</text>
</comment>
<dbReference type="RefSeq" id="WP_343908663.1">
    <property type="nucleotide sequence ID" value="NZ_BAAAJE010000016.1"/>
</dbReference>
<evidence type="ECO:0000256" key="2">
    <source>
        <dbReference type="ARBA" id="ARBA00022827"/>
    </source>
</evidence>
<gene>
    <name evidence="5" type="ORF">GCM10009606_32730</name>
</gene>
<evidence type="ECO:0000256" key="3">
    <source>
        <dbReference type="ARBA" id="ARBA00023002"/>
    </source>
</evidence>
<keyword evidence="1" id="KW-0285">Flavoprotein</keyword>
<dbReference type="Gene3D" id="3.30.390.50">
    <property type="entry name" value="CO dehydrogenase flavoprotein, C-terminal domain"/>
    <property type="match status" value="1"/>
</dbReference>
<dbReference type="Gene3D" id="3.30.465.10">
    <property type="match status" value="1"/>
</dbReference>
<dbReference type="PROSITE" id="PS51387">
    <property type="entry name" value="FAD_PCMH"/>
    <property type="match status" value="1"/>
</dbReference>
<reference evidence="5 6" key="1">
    <citation type="journal article" date="2019" name="Int. J. Syst. Evol. Microbiol.">
        <title>The Global Catalogue of Microorganisms (GCM) 10K type strain sequencing project: providing services to taxonomists for standard genome sequencing and annotation.</title>
        <authorList>
            <consortium name="The Broad Institute Genomics Platform"/>
            <consortium name="The Broad Institute Genome Sequencing Center for Infectious Disease"/>
            <person name="Wu L."/>
            <person name="Ma J."/>
        </authorList>
    </citation>
    <scope>NUCLEOTIDE SEQUENCE [LARGE SCALE GENOMIC DNA]</scope>
    <source>
        <strain evidence="5 6">JCM 11813</strain>
    </source>
</reference>
<dbReference type="Gene3D" id="3.30.43.10">
    <property type="entry name" value="Uridine Diphospho-n-acetylenolpyruvylglucosamine Reductase, domain 2"/>
    <property type="match status" value="1"/>
</dbReference>
<dbReference type="InterPro" id="IPR016167">
    <property type="entry name" value="FAD-bd_PCMH_sub1"/>
</dbReference>
<protein>
    <submittedName>
        <fullName evidence="5">Xanthine dehydrogenase family protein subunit M</fullName>
    </submittedName>
</protein>
<evidence type="ECO:0000256" key="1">
    <source>
        <dbReference type="ARBA" id="ARBA00022630"/>
    </source>
</evidence>
<dbReference type="SMART" id="SM01092">
    <property type="entry name" value="CO_deh_flav_C"/>
    <property type="match status" value="1"/>
</dbReference>
<dbReference type="Pfam" id="PF03450">
    <property type="entry name" value="CO_deh_flav_C"/>
    <property type="match status" value="1"/>
</dbReference>
<dbReference type="InterPro" id="IPR002346">
    <property type="entry name" value="Mopterin_DH_FAD-bd"/>
</dbReference>
<evidence type="ECO:0000259" key="4">
    <source>
        <dbReference type="PROSITE" id="PS51387"/>
    </source>
</evidence>
<dbReference type="EMBL" id="BAAAJE010000016">
    <property type="protein sequence ID" value="GAA1151613.1"/>
    <property type="molecule type" value="Genomic_DNA"/>
</dbReference>
<evidence type="ECO:0000313" key="5">
    <source>
        <dbReference type="EMBL" id="GAA1151613.1"/>
    </source>
</evidence>
<organism evidence="5 6">
    <name type="scientific">Nocardioides aquiterrae</name>
    <dbReference type="NCBI Taxonomy" id="203799"/>
    <lineage>
        <taxon>Bacteria</taxon>
        <taxon>Bacillati</taxon>
        <taxon>Actinomycetota</taxon>
        <taxon>Actinomycetes</taxon>
        <taxon>Propionibacteriales</taxon>
        <taxon>Nocardioidaceae</taxon>
        <taxon>Nocardioides</taxon>
    </lineage>
</organism>
<dbReference type="SUPFAM" id="SSF55447">
    <property type="entry name" value="CO dehydrogenase flavoprotein C-terminal domain-like"/>
    <property type="match status" value="1"/>
</dbReference>
<keyword evidence="2" id="KW-0274">FAD</keyword>
<dbReference type="InterPro" id="IPR016169">
    <property type="entry name" value="FAD-bd_PCMH_sub2"/>
</dbReference>
<accession>A0ABN1UJ30</accession>
<dbReference type="PANTHER" id="PTHR42659:SF2">
    <property type="entry name" value="XANTHINE DEHYDROGENASE SUBUNIT C-RELATED"/>
    <property type="match status" value="1"/>
</dbReference>
<keyword evidence="3" id="KW-0560">Oxidoreductase</keyword>
<dbReference type="Proteomes" id="UP001499979">
    <property type="component" value="Unassembled WGS sequence"/>
</dbReference>
<dbReference type="InterPro" id="IPR016166">
    <property type="entry name" value="FAD-bd_PCMH"/>
</dbReference>
<dbReference type="InterPro" id="IPR036318">
    <property type="entry name" value="FAD-bd_PCMH-like_sf"/>
</dbReference>
<dbReference type="PANTHER" id="PTHR42659">
    <property type="entry name" value="XANTHINE DEHYDROGENASE SUBUNIT C-RELATED"/>
    <property type="match status" value="1"/>
</dbReference>
<keyword evidence="6" id="KW-1185">Reference proteome</keyword>
<sequence length="291" mass="30235">MYPSRFRYEAPRSLDEAIHLLHEGAGEAKVLAGGQSLVPLMKLRFAAPELLVDINNLPGLAHLDVAADGGIRVGALCRHRDLERSAAIAGAQPVMAAAAPLIADPIVRTRGTLVGSLCHADPQGDWAAVVTALGGHVVAQGPGGRRNIPIGDFVTGPFQNVLEYDEVAVEAVLPAPRGRVAGGFLKLERRVGDFATAGTAVALEMDGDRVTRAGIALTGVGSRTVDARAAADALVGHALTAEAIARAADLAAEAAQPNSDHRGSASYKRHVIHTFVTRILTRVTQTSEAAA</sequence>
<dbReference type="SUPFAM" id="SSF56176">
    <property type="entry name" value="FAD-binding/transporter-associated domain-like"/>
    <property type="match status" value="1"/>
</dbReference>
<name>A0ABN1UJ30_9ACTN</name>
<dbReference type="InterPro" id="IPR051312">
    <property type="entry name" value="Diverse_Substr_Oxidored"/>
</dbReference>
<dbReference type="InterPro" id="IPR036683">
    <property type="entry name" value="CO_DH_flav_C_dom_sf"/>
</dbReference>
<dbReference type="Pfam" id="PF00941">
    <property type="entry name" value="FAD_binding_5"/>
    <property type="match status" value="1"/>
</dbReference>